<reference evidence="3 4" key="1">
    <citation type="submission" date="2016-08" db="EMBL/GenBank/DDBJ databases">
        <title>Complete genome sequence of Bacillus muralis G25-68, a strain with toxicity to nematodes.</title>
        <authorList>
            <person name="Zheng Z."/>
        </authorList>
    </citation>
    <scope>NUCLEOTIDE SEQUENCE [LARGE SCALE GENOMIC DNA]</scope>
    <source>
        <strain evidence="3 4">G25-68</strain>
    </source>
</reference>
<organism evidence="3 4">
    <name type="scientific">Peribacillus muralis</name>
    <dbReference type="NCBI Taxonomy" id="264697"/>
    <lineage>
        <taxon>Bacteria</taxon>
        <taxon>Bacillati</taxon>
        <taxon>Bacillota</taxon>
        <taxon>Bacilli</taxon>
        <taxon>Bacillales</taxon>
        <taxon>Bacillaceae</taxon>
        <taxon>Peribacillus</taxon>
    </lineage>
</organism>
<dbReference type="OrthoDB" id="7593573at2"/>
<proteinExistence type="predicted"/>
<sequence length="541" mass="63995">MERELLLVGERLGEFLEADNPDDSDVVNQGLHLYRQGLVEIKEEAADTIAAEVQDVTRHKARLNLLFPQEGSCTCESRFICRHQMAVFFSAFSEHASVSDWLSEWKAPKLESPSQALQQVKRASELLKQAEEKSIILDKSYPSWKQFVNVTFSEHVEPHIGEPNYMMENHIQTYFKRLSSKAPMEREWKLLYQFVTQFCTMQLTLKMIQLHTSQTHTIRVFYAIAVDLAEELHETVQPLSRQARPFAFDPFVFSIKEDVAKLLDGVFGLEYEKIDLYREIWTYLFSNSSWRREELERIKEELPDKYMGTTERTSYSLAAIHLSLLENQDKQAFELLHELKKEACPYIFYWLNLLAESDNRSRGIPFIEFIIANVQEFLADLSDYYQRVDFVRTFTTVISSYCHKLKRMDLLEKFYRASLPHSYWNYANFLFEQGQYKKWVEMHIYSEISIDLISSESIKEVVSKEPELILPLYYHAVQEKVSLKNRPAYKQAVRYLKKMRTIYKKTKREDIFERYILYVADSTKRLRAFQEELKRGKLIDV</sequence>
<evidence type="ECO:0000256" key="1">
    <source>
        <dbReference type="PROSITE-ProRule" id="PRU00325"/>
    </source>
</evidence>
<dbReference type="Proteomes" id="UP000077926">
    <property type="component" value="Chromosome"/>
</dbReference>
<protein>
    <recommendedName>
        <fullName evidence="2">SWIM-type domain-containing protein</fullName>
    </recommendedName>
</protein>
<evidence type="ECO:0000259" key="2">
    <source>
        <dbReference type="PROSITE" id="PS50966"/>
    </source>
</evidence>
<dbReference type="AlphaFoldDB" id="A0A1B3XVB3"/>
<keyword evidence="1" id="KW-0863">Zinc-finger</keyword>
<keyword evidence="1" id="KW-0862">Zinc</keyword>
<dbReference type="EMBL" id="CP017080">
    <property type="protein sequence ID" value="AOH57150.1"/>
    <property type="molecule type" value="Genomic_DNA"/>
</dbReference>
<gene>
    <name evidence="3" type="ORF">ABE28_022630</name>
</gene>
<dbReference type="InterPro" id="IPR007527">
    <property type="entry name" value="Znf_SWIM"/>
</dbReference>
<dbReference type="GO" id="GO:0008270">
    <property type="term" value="F:zinc ion binding"/>
    <property type="evidence" value="ECO:0007669"/>
    <property type="project" value="UniProtKB-KW"/>
</dbReference>
<dbReference type="KEGG" id="bmur:ABE28_022630"/>
<feature type="domain" description="SWIM-type" evidence="2">
    <location>
        <begin position="61"/>
        <end position="92"/>
    </location>
</feature>
<name>A0A1B3XVB3_9BACI</name>
<accession>A0A1B3XVB3</accession>
<evidence type="ECO:0000313" key="4">
    <source>
        <dbReference type="Proteomes" id="UP000077926"/>
    </source>
</evidence>
<keyword evidence="1" id="KW-0479">Metal-binding</keyword>
<dbReference type="PROSITE" id="PS50966">
    <property type="entry name" value="ZF_SWIM"/>
    <property type="match status" value="1"/>
</dbReference>
<dbReference type="RefSeq" id="WP_064467147.1">
    <property type="nucleotide sequence ID" value="NZ_CP017080.1"/>
</dbReference>
<evidence type="ECO:0000313" key="3">
    <source>
        <dbReference type="EMBL" id="AOH57150.1"/>
    </source>
</evidence>
<keyword evidence="4" id="KW-1185">Reference proteome</keyword>
<dbReference type="STRING" id="264697.ABE28_022630"/>